<protein>
    <submittedName>
        <fullName evidence="1">Uncharacterized protein</fullName>
    </submittedName>
</protein>
<sequence>MRRQMLSDGIYVEGDREIATSSFWCNVRSVIVAESSQIQVGDKQHKTKHRAGFQYSYQRGQRAGNRRIEFRLKPYFVPKEAIIVLIT</sequence>
<proteinExistence type="predicted"/>
<name>A0AA36AZM3_OCTVU</name>
<evidence type="ECO:0000313" key="2">
    <source>
        <dbReference type="Proteomes" id="UP001162480"/>
    </source>
</evidence>
<gene>
    <name evidence="1" type="ORF">OCTVUL_1B027948</name>
</gene>
<dbReference type="AlphaFoldDB" id="A0AA36AZM3"/>
<dbReference type="Proteomes" id="UP001162480">
    <property type="component" value="Chromosome 6"/>
</dbReference>
<keyword evidence="2" id="KW-1185">Reference proteome</keyword>
<dbReference type="EMBL" id="OX597819">
    <property type="protein sequence ID" value="CAI9724588.1"/>
    <property type="molecule type" value="Genomic_DNA"/>
</dbReference>
<accession>A0AA36AZM3</accession>
<evidence type="ECO:0000313" key="1">
    <source>
        <dbReference type="EMBL" id="CAI9724588.1"/>
    </source>
</evidence>
<organism evidence="1 2">
    <name type="scientific">Octopus vulgaris</name>
    <name type="common">Common octopus</name>
    <dbReference type="NCBI Taxonomy" id="6645"/>
    <lineage>
        <taxon>Eukaryota</taxon>
        <taxon>Metazoa</taxon>
        <taxon>Spiralia</taxon>
        <taxon>Lophotrochozoa</taxon>
        <taxon>Mollusca</taxon>
        <taxon>Cephalopoda</taxon>
        <taxon>Coleoidea</taxon>
        <taxon>Octopodiformes</taxon>
        <taxon>Octopoda</taxon>
        <taxon>Incirrata</taxon>
        <taxon>Octopodidae</taxon>
        <taxon>Octopus</taxon>
    </lineage>
</organism>
<reference evidence="1" key="1">
    <citation type="submission" date="2023-08" db="EMBL/GenBank/DDBJ databases">
        <authorList>
            <person name="Alioto T."/>
            <person name="Alioto T."/>
            <person name="Gomez Garrido J."/>
        </authorList>
    </citation>
    <scope>NUCLEOTIDE SEQUENCE</scope>
</reference>